<sequence length="85" mass="9480">MALDLIFYSGPFRHIQCCRRFRSKYLLLHLSSSSSSISASCSCEKPIAARHVSAIVLSASLSHILVFSESHRTFILAHKCMITPL</sequence>
<gene>
    <name evidence="1" type="ORF">BCR43DRAFT_483937</name>
</gene>
<evidence type="ECO:0000313" key="2">
    <source>
        <dbReference type="Proteomes" id="UP000242180"/>
    </source>
</evidence>
<proteinExistence type="predicted"/>
<dbReference type="EMBL" id="MCGN01000001">
    <property type="protein sequence ID" value="ORZ03772.1"/>
    <property type="molecule type" value="Genomic_DNA"/>
</dbReference>
<protein>
    <submittedName>
        <fullName evidence="1">Uncharacterized protein</fullName>
    </submittedName>
</protein>
<organism evidence="1 2">
    <name type="scientific">Syncephalastrum racemosum</name>
    <name type="common">Filamentous fungus</name>
    <dbReference type="NCBI Taxonomy" id="13706"/>
    <lineage>
        <taxon>Eukaryota</taxon>
        <taxon>Fungi</taxon>
        <taxon>Fungi incertae sedis</taxon>
        <taxon>Mucoromycota</taxon>
        <taxon>Mucoromycotina</taxon>
        <taxon>Mucoromycetes</taxon>
        <taxon>Mucorales</taxon>
        <taxon>Syncephalastraceae</taxon>
        <taxon>Syncephalastrum</taxon>
    </lineage>
</organism>
<reference evidence="1 2" key="1">
    <citation type="submission" date="2016-07" db="EMBL/GenBank/DDBJ databases">
        <title>Pervasive Adenine N6-methylation of Active Genes in Fungi.</title>
        <authorList>
            <consortium name="DOE Joint Genome Institute"/>
            <person name="Mondo S.J."/>
            <person name="Dannebaum R.O."/>
            <person name="Kuo R.C."/>
            <person name="Labutti K."/>
            <person name="Haridas S."/>
            <person name="Kuo A."/>
            <person name="Salamov A."/>
            <person name="Ahrendt S.R."/>
            <person name="Lipzen A."/>
            <person name="Sullivan W."/>
            <person name="Andreopoulos W.B."/>
            <person name="Clum A."/>
            <person name="Lindquist E."/>
            <person name="Daum C."/>
            <person name="Ramamoorthy G.K."/>
            <person name="Gryganskyi A."/>
            <person name="Culley D."/>
            <person name="Magnuson J.K."/>
            <person name="James T.Y."/>
            <person name="O'Malley M.A."/>
            <person name="Stajich J.E."/>
            <person name="Spatafora J.W."/>
            <person name="Visel A."/>
            <person name="Grigoriev I.V."/>
        </authorList>
    </citation>
    <scope>NUCLEOTIDE SEQUENCE [LARGE SCALE GENOMIC DNA]</scope>
    <source>
        <strain evidence="1 2">NRRL 2496</strain>
    </source>
</reference>
<comment type="caution">
    <text evidence="1">The sequence shown here is derived from an EMBL/GenBank/DDBJ whole genome shotgun (WGS) entry which is preliminary data.</text>
</comment>
<dbReference type="AlphaFoldDB" id="A0A1X2HVY8"/>
<accession>A0A1X2HVY8</accession>
<keyword evidence="2" id="KW-1185">Reference proteome</keyword>
<evidence type="ECO:0000313" key="1">
    <source>
        <dbReference type="EMBL" id="ORZ03772.1"/>
    </source>
</evidence>
<name>A0A1X2HVY8_SYNRA</name>
<dbReference type="Proteomes" id="UP000242180">
    <property type="component" value="Unassembled WGS sequence"/>
</dbReference>
<dbReference type="InParanoid" id="A0A1X2HVY8"/>